<comment type="caution">
    <text evidence="1">The sequence shown here is derived from an EMBL/GenBank/DDBJ whole genome shotgun (WGS) entry which is preliminary data.</text>
</comment>
<organism evidence="1 2">
    <name type="scientific">Rickettsia rhipicephali str. Ect</name>
    <dbReference type="NCBI Taxonomy" id="1359199"/>
    <lineage>
        <taxon>Bacteria</taxon>
        <taxon>Pseudomonadati</taxon>
        <taxon>Pseudomonadota</taxon>
        <taxon>Alphaproteobacteria</taxon>
        <taxon>Rickettsiales</taxon>
        <taxon>Rickettsiaceae</taxon>
        <taxon>Rickettsieae</taxon>
        <taxon>Rickettsia</taxon>
        <taxon>spotted fever group</taxon>
    </lineage>
</organism>
<gene>
    <name evidence="1" type="ORF">RMAECT_1163</name>
</gene>
<evidence type="ECO:0000313" key="2">
    <source>
        <dbReference type="Proteomes" id="UP000033591"/>
    </source>
</evidence>
<dbReference type="EMBL" id="LAOC01000001">
    <property type="protein sequence ID" value="KJV79512.1"/>
    <property type="molecule type" value="Genomic_DNA"/>
</dbReference>
<proteinExistence type="predicted"/>
<accession>A0A0F3PHU7</accession>
<protein>
    <submittedName>
        <fullName evidence="1">Uncharacterized protein</fullName>
    </submittedName>
</protein>
<name>A0A0F3PHU7_RICRH</name>
<dbReference type="AlphaFoldDB" id="A0A0F3PHU7"/>
<dbReference type="Proteomes" id="UP000033591">
    <property type="component" value="Unassembled WGS sequence"/>
</dbReference>
<reference evidence="1 2" key="1">
    <citation type="submission" date="2015-01" db="EMBL/GenBank/DDBJ databases">
        <title>Genome Sequencing of Rickettsiales.</title>
        <authorList>
            <person name="Daugherty S.C."/>
            <person name="Su Q."/>
            <person name="Abolude K."/>
            <person name="Beier-Sexton M."/>
            <person name="Carlyon J.A."/>
            <person name="Carter R."/>
            <person name="Day N.P."/>
            <person name="Dumler S.J."/>
            <person name="Dyachenko V."/>
            <person name="Godinez A."/>
            <person name="Kurtti T.J."/>
            <person name="Lichay M."/>
            <person name="Mullins K.E."/>
            <person name="Ott S."/>
            <person name="Pappas-Brown V."/>
            <person name="Paris D.H."/>
            <person name="Patel P."/>
            <person name="Richards A.L."/>
            <person name="Sadzewicz L."/>
            <person name="Sears K."/>
            <person name="Seidman D."/>
            <person name="Sengamalay N."/>
            <person name="Stenos J."/>
            <person name="Tallon L.J."/>
            <person name="Vincent G."/>
            <person name="Fraser C.M."/>
            <person name="Munderloh U."/>
            <person name="Dunning-Hotopp J.C."/>
        </authorList>
    </citation>
    <scope>NUCLEOTIDE SEQUENCE [LARGE SCALE GENOMIC DNA]</scope>
    <source>
        <strain evidence="1 2">Ect</strain>
    </source>
</reference>
<evidence type="ECO:0000313" key="1">
    <source>
        <dbReference type="EMBL" id="KJV79512.1"/>
    </source>
</evidence>
<sequence>MPEVITITRLILLSEELANKFKNISNLIKQNIGTTKRNR</sequence>